<feature type="non-terminal residue" evidence="1">
    <location>
        <position position="1"/>
    </location>
</feature>
<keyword evidence="2" id="KW-1185">Reference proteome</keyword>
<comment type="caution">
    <text evidence="1">The sequence shown here is derived from an EMBL/GenBank/DDBJ whole genome shotgun (WGS) entry which is preliminary data.</text>
</comment>
<dbReference type="Proteomes" id="UP001314170">
    <property type="component" value="Unassembled WGS sequence"/>
</dbReference>
<reference evidence="1 2" key="1">
    <citation type="submission" date="2024-01" db="EMBL/GenBank/DDBJ databases">
        <authorList>
            <person name="Waweru B."/>
        </authorList>
    </citation>
    <scope>NUCLEOTIDE SEQUENCE [LARGE SCALE GENOMIC DNA]</scope>
</reference>
<gene>
    <name evidence="1" type="ORF">DCAF_LOCUS2028</name>
</gene>
<protein>
    <submittedName>
        <fullName evidence="1">Uncharacterized protein</fullName>
    </submittedName>
</protein>
<dbReference type="AlphaFoldDB" id="A0AAV1QW94"/>
<evidence type="ECO:0000313" key="1">
    <source>
        <dbReference type="EMBL" id="CAK7324384.1"/>
    </source>
</evidence>
<sequence length="77" mass="8491">KGSPLDLRKVELGIKRSTAHAVNLRLKNELLFRGIYPMRSPEPIANGTPSPEKAKRLLGYAGKMAVAVRAYMSTPTR</sequence>
<name>A0AAV1QW94_9ROSI</name>
<dbReference type="EMBL" id="CAWUPB010000297">
    <property type="protein sequence ID" value="CAK7324384.1"/>
    <property type="molecule type" value="Genomic_DNA"/>
</dbReference>
<organism evidence="1 2">
    <name type="scientific">Dovyalis caffra</name>
    <dbReference type="NCBI Taxonomy" id="77055"/>
    <lineage>
        <taxon>Eukaryota</taxon>
        <taxon>Viridiplantae</taxon>
        <taxon>Streptophyta</taxon>
        <taxon>Embryophyta</taxon>
        <taxon>Tracheophyta</taxon>
        <taxon>Spermatophyta</taxon>
        <taxon>Magnoliopsida</taxon>
        <taxon>eudicotyledons</taxon>
        <taxon>Gunneridae</taxon>
        <taxon>Pentapetalae</taxon>
        <taxon>rosids</taxon>
        <taxon>fabids</taxon>
        <taxon>Malpighiales</taxon>
        <taxon>Salicaceae</taxon>
        <taxon>Flacourtieae</taxon>
        <taxon>Dovyalis</taxon>
    </lineage>
</organism>
<accession>A0AAV1QW94</accession>
<evidence type="ECO:0000313" key="2">
    <source>
        <dbReference type="Proteomes" id="UP001314170"/>
    </source>
</evidence>
<proteinExistence type="predicted"/>